<feature type="region of interest" description="Disordered" evidence="1">
    <location>
        <begin position="1"/>
        <end position="68"/>
    </location>
</feature>
<protein>
    <submittedName>
        <fullName evidence="2">Uncharacterized protein</fullName>
    </submittedName>
</protein>
<comment type="caution">
    <text evidence="2">The sequence shown here is derived from an EMBL/GenBank/DDBJ whole genome shotgun (WGS) entry which is preliminary data.</text>
</comment>
<evidence type="ECO:0000313" key="2">
    <source>
        <dbReference type="EMBL" id="KAK7895982.1"/>
    </source>
</evidence>
<name>A0AAW0NKT4_9GOBI</name>
<reference evidence="3" key="1">
    <citation type="submission" date="2024-04" db="EMBL/GenBank/DDBJ databases">
        <title>Salinicola lusitanus LLJ914,a marine bacterium isolated from the Okinawa Trough.</title>
        <authorList>
            <person name="Li J."/>
        </authorList>
    </citation>
    <scope>NUCLEOTIDE SEQUENCE [LARGE SCALE GENOMIC DNA]</scope>
</reference>
<evidence type="ECO:0000313" key="3">
    <source>
        <dbReference type="Proteomes" id="UP001460270"/>
    </source>
</evidence>
<gene>
    <name evidence="2" type="ORF">WMY93_021307</name>
</gene>
<keyword evidence="3" id="KW-1185">Reference proteome</keyword>
<dbReference type="EMBL" id="JBBPFD010000015">
    <property type="protein sequence ID" value="KAK7895982.1"/>
    <property type="molecule type" value="Genomic_DNA"/>
</dbReference>
<sequence length="79" mass="8645">MREPRGQERDGGAQSNRLQRNCVRAHPTPSTHQESQSSLAQLRPISRGKFSDSGPSLHSGAPGANLIPHLCSCHKEFSR</sequence>
<organism evidence="2 3">
    <name type="scientific">Mugilogobius chulae</name>
    <name type="common">yellowstripe goby</name>
    <dbReference type="NCBI Taxonomy" id="88201"/>
    <lineage>
        <taxon>Eukaryota</taxon>
        <taxon>Metazoa</taxon>
        <taxon>Chordata</taxon>
        <taxon>Craniata</taxon>
        <taxon>Vertebrata</taxon>
        <taxon>Euteleostomi</taxon>
        <taxon>Actinopterygii</taxon>
        <taxon>Neopterygii</taxon>
        <taxon>Teleostei</taxon>
        <taxon>Neoteleostei</taxon>
        <taxon>Acanthomorphata</taxon>
        <taxon>Gobiaria</taxon>
        <taxon>Gobiiformes</taxon>
        <taxon>Gobioidei</taxon>
        <taxon>Gobiidae</taxon>
        <taxon>Gobionellinae</taxon>
        <taxon>Mugilogobius</taxon>
    </lineage>
</organism>
<feature type="compositionally biased region" description="Basic and acidic residues" evidence="1">
    <location>
        <begin position="1"/>
        <end position="11"/>
    </location>
</feature>
<dbReference type="Proteomes" id="UP001460270">
    <property type="component" value="Unassembled WGS sequence"/>
</dbReference>
<accession>A0AAW0NKT4</accession>
<proteinExistence type="predicted"/>
<dbReference type="AlphaFoldDB" id="A0AAW0NKT4"/>
<feature type="compositionally biased region" description="Polar residues" evidence="1">
    <location>
        <begin position="28"/>
        <end position="40"/>
    </location>
</feature>
<evidence type="ECO:0000256" key="1">
    <source>
        <dbReference type="SAM" id="MobiDB-lite"/>
    </source>
</evidence>